<evidence type="ECO:0000256" key="3">
    <source>
        <dbReference type="ARBA" id="ARBA00022840"/>
    </source>
</evidence>
<evidence type="ECO:0000313" key="7">
    <source>
        <dbReference type="EMBL" id="TFK51565.1"/>
    </source>
</evidence>
<evidence type="ECO:0000256" key="4">
    <source>
        <dbReference type="PROSITE-ProRule" id="PRU01251"/>
    </source>
</evidence>
<keyword evidence="8" id="KW-1185">Reference proteome</keyword>
<dbReference type="AlphaFoldDB" id="A0A5C3N3L8"/>
<dbReference type="CDD" id="cd00009">
    <property type="entry name" value="AAA"/>
    <property type="match status" value="1"/>
</dbReference>
<evidence type="ECO:0000256" key="5">
    <source>
        <dbReference type="SAM" id="MobiDB-lite"/>
    </source>
</evidence>
<keyword evidence="2" id="KW-0547">Nucleotide-binding</keyword>
<dbReference type="InterPro" id="IPR003593">
    <property type="entry name" value="AAA+_ATPase"/>
</dbReference>
<evidence type="ECO:0000256" key="2">
    <source>
        <dbReference type="ARBA" id="ARBA00022741"/>
    </source>
</evidence>
<dbReference type="GO" id="GO:0042026">
    <property type="term" value="P:protein refolding"/>
    <property type="evidence" value="ECO:0007669"/>
    <property type="project" value="TreeGrafter"/>
</dbReference>
<dbReference type="EMBL" id="ML213511">
    <property type="protein sequence ID" value="TFK51565.1"/>
    <property type="molecule type" value="Genomic_DNA"/>
</dbReference>
<dbReference type="InterPro" id="IPR041546">
    <property type="entry name" value="ClpA/ClpB_AAA_lid"/>
</dbReference>
<evidence type="ECO:0000313" key="8">
    <source>
        <dbReference type="Proteomes" id="UP000305948"/>
    </source>
</evidence>
<dbReference type="SMART" id="SM01086">
    <property type="entry name" value="ClpB_D2-small"/>
    <property type="match status" value="1"/>
</dbReference>
<dbReference type="Pfam" id="PF07724">
    <property type="entry name" value="AAA_2"/>
    <property type="match status" value="1"/>
</dbReference>
<dbReference type="InterPro" id="IPR027417">
    <property type="entry name" value="P-loop_NTPase"/>
</dbReference>
<name>A0A5C3N3L8_9AGAM</name>
<dbReference type="InterPro" id="IPR004176">
    <property type="entry name" value="Clp_R_N"/>
</dbReference>
<dbReference type="STRING" id="5364.A0A5C3N3L8"/>
<feature type="compositionally biased region" description="Low complexity" evidence="5">
    <location>
        <begin position="764"/>
        <end position="773"/>
    </location>
</feature>
<dbReference type="InterPro" id="IPR050130">
    <property type="entry name" value="ClpA_ClpB"/>
</dbReference>
<feature type="region of interest" description="Disordered" evidence="5">
    <location>
        <begin position="419"/>
        <end position="447"/>
    </location>
</feature>
<dbReference type="Gene3D" id="1.10.1780.10">
    <property type="entry name" value="Clp, N-terminal domain"/>
    <property type="match status" value="1"/>
</dbReference>
<dbReference type="Gene3D" id="1.10.8.60">
    <property type="match status" value="2"/>
</dbReference>
<sequence>MPTGRDCTAIVRCRSPSSSIRDDKYIASHHILLALLEDEQLCKILNDAGADPEAIARIVTDLRRERVTTDSAVEGFDFLRRYATDMTDLMQKNIERGEFDSVIGRNNEIREIVSILARATKNSVVILGDPGVGKTAIVDGLIARMIRNEVPEAVCARIFRIDLAGLLASTACQSSYEIILEGILKEIAREALRGHQAILFIEDLNQIAIGGYRDGGGGLDAATLMKPFLSTGKVKCIGCSNFQDYAATIEKDGALSRHFSKVSVCEPGLEETIAILRSLKPRLEIFHRVRILDEAIVAASSMAAQYFVHKRLPDAALDLIDEACTTVKIRGGEHDEELRRCRRQRLLLQLNSLEERVRNTKVSLLERRRVLSNHAGLRQQINSIEESMHSYAEAQEHDRVQECLERIRELTHQLHLEAPAGSDSSEELHASASGSELPPASRKVQRSDVAETASWHTYIPSAAPAHTRQAVDKTLSEAVLAQPEAVEALAGAINCMMAGLSDPNRPIAAFLIGGPPGSGKQLLINEVATFLRKNSGKIVHINACHYANPISISRLLGTPECTGFDQGGELTECVRRKPFSVICISKIEQACTAFRVVIQTMLDAGFLRDGAGRERSRYVIHSQDERQAYMQDIQKHFPVEFLARVDQIVIFNSVANAMSFIVESRLEELRKQLLALKLHLVVDPPAKLHLTAHGWLVTRGARHLESIIRDELLRPLANIILQDCDDILDNSRIIVAWDDKNLQLSVTVAKPLNIRSDSPDSRDSSPSLPTTDPDSGDFVFTVEDLPDLAEPDRHLPSPQDAGDSDLASRLGSGSLKPRPLPQRVMW</sequence>
<organism evidence="7 8">
    <name type="scientific">Heliocybe sulcata</name>
    <dbReference type="NCBI Taxonomy" id="5364"/>
    <lineage>
        <taxon>Eukaryota</taxon>
        <taxon>Fungi</taxon>
        <taxon>Dikarya</taxon>
        <taxon>Basidiomycota</taxon>
        <taxon>Agaricomycotina</taxon>
        <taxon>Agaricomycetes</taxon>
        <taxon>Gloeophyllales</taxon>
        <taxon>Gloeophyllaceae</taxon>
        <taxon>Heliocybe</taxon>
    </lineage>
</organism>
<dbReference type="GO" id="GO:0051087">
    <property type="term" value="F:protein-folding chaperone binding"/>
    <property type="evidence" value="ECO:0007669"/>
    <property type="project" value="TreeGrafter"/>
</dbReference>
<dbReference type="PANTHER" id="PTHR11638">
    <property type="entry name" value="ATP-DEPENDENT CLP PROTEASE"/>
    <property type="match status" value="1"/>
</dbReference>
<evidence type="ECO:0000256" key="1">
    <source>
        <dbReference type="ARBA" id="ARBA00022737"/>
    </source>
</evidence>
<dbReference type="OrthoDB" id="3262188at2759"/>
<reference evidence="7 8" key="1">
    <citation type="journal article" date="2019" name="Nat. Ecol. Evol.">
        <title>Megaphylogeny resolves global patterns of mushroom evolution.</title>
        <authorList>
            <person name="Varga T."/>
            <person name="Krizsan K."/>
            <person name="Foldi C."/>
            <person name="Dima B."/>
            <person name="Sanchez-Garcia M."/>
            <person name="Sanchez-Ramirez S."/>
            <person name="Szollosi G.J."/>
            <person name="Szarkandi J.G."/>
            <person name="Papp V."/>
            <person name="Albert L."/>
            <person name="Andreopoulos W."/>
            <person name="Angelini C."/>
            <person name="Antonin V."/>
            <person name="Barry K.W."/>
            <person name="Bougher N.L."/>
            <person name="Buchanan P."/>
            <person name="Buyck B."/>
            <person name="Bense V."/>
            <person name="Catcheside P."/>
            <person name="Chovatia M."/>
            <person name="Cooper J."/>
            <person name="Damon W."/>
            <person name="Desjardin D."/>
            <person name="Finy P."/>
            <person name="Geml J."/>
            <person name="Haridas S."/>
            <person name="Hughes K."/>
            <person name="Justo A."/>
            <person name="Karasinski D."/>
            <person name="Kautmanova I."/>
            <person name="Kiss B."/>
            <person name="Kocsube S."/>
            <person name="Kotiranta H."/>
            <person name="LaButti K.M."/>
            <person name="Lechner B.E."/>
            <person name="Liimatainen K."/>
            <person name="Lipzen A."/>
            <person name="Lukacs Z."/>
            <person name="Mihaltcheva S."/>
            <person name="Morgado L.N."/>
            <person name="Niskanen T."/>
            <person name="Noordeloos M.E."/>
            <person name="Ohm R.A."/>
            <person name="Ortiz-Santana B."/>
            <person name="Ovrebo C."/>
            <person name="Racz N."/>
            <person name="Riley R."/>
            <person name="Savchenko A."/>
            <person name="Shiryaev A."/>
            <person name="Soop K."/>
            <person name="Spirin V."/>
            <person name="Szebenyi C."/>
            <person name="Tomsovsky M."/>
            <person name="Tulloss R.E."/>
            <person name="Uehling J."/>
            <person name="Grigoriev I.V."/>
            <person name="Vagvolgyi C."/>
            <person name="Papp T."/>
            <person name="Martin F.M."/>
            <person name="Miettinen O."/>
            <person name="Hibbett D.S."/>
            <person name="Nagy L.G."/>
        </authorList>
    </citation>
    <scope>NUCLEOTIDE SEQUENCE [LARGE SCALE GENOMIC DNA]</scope>
    <source>
        <strain evidence="7 8">OMC1185</strain>
    </source>
</reference>
<feature type="domain" description="Clp R" evidence="6">
    <location>
        <begin position="1"/>
        <end position="65"/>
    </location>
</feature>
<keyword evidence="1 4" id="KW-0677">Repeat</keyword>
<dbReference type="GO" id="GO:0070370">
    <property type="term" value="P:cellular heat acclimation"/>
    <property type="evidence" value="ECO:0007669"/>
    <property type="project" value="TreeGrafter"/>
</dbReference>
<dbReference type="SUPFAM" id="SSF52540">
    <property type="entry name" value="P-loop containing nucleoside triphosphate hydrolases"/>
    <property type="match status" value="2"/>
</dbReference>
<accession>A0A5C3N3L8</accession>
<dbReference type="Pfam" id="PF17871">
    <property type="entry name" value="AAA_lid_9"/>
    <property type="match status" value="1"/>
</dbReference>
<dbReference type="Proteomes" id="UP000305948">
    <property type="component" value="Unassembled WGS sequence"/>
</dbReference>
<dbReference type="Gene3D" id="3.40.50.300">
    <property type="entry name" value="P-loop containing nucleotide triphosphate hydrolases"/>
    <property type="match status" value="2"/>
</dbReference>
<dbReference type="SMART" id="SM00382">
    <property type="entry name" value="AAA"/>
    <property type="match status" value="2"/>
</dbReference>
<keyword evidence="3" id="KW-0067">ATP-binding</keyword>
<protein>
    <submittedName>
        <fullName evidence="7">P-loop containing nucleoside triphosphate hydrolase protein</fullName>
    </submittedName>
</protein>
<keyword evidence="7" id="KW-0378">Hydrolase</keyword>
<dbReference type="Gene3D" id="4.10.860.10">
    <property type="entry name" value="UVR domain"/>
    <property type="match status" value="1"/>
</dbReference>
<feature type="region of interest" description="Disordered" evidence="5">
    <location>
        <begin position="753"/>
        <end position="826"/>
    </location>
</feature>
<dbReference type="GO" id="GO:0051082">
    <property type="term" value="F:unfolded protein binding"/>
    <property type="evidence" value="ECO:0007669"/>
    <property type="project" value="TreeGrafter"/>
</dbReference>
<gene>
    <name evidence="7" type="ORF">OE88DRAFT_1562053</name>
</gene>
<dbReference type="PANTHER" id="PTHR11638:SF18">
    <property type="entry name" value="HEAT SHOCK PROTEIN 104"/>
    <property type="match status" value="1"/>
</dbReference>
<proteinExistence type="predicted"/>
<dbReference type="InterPro" id="IPR019489">
    <property type="entry name" value="Clp_ATPase_C"/>
</dbReference>
<dbReference type="InterPro" id="IPR036628">
    <property type="entry name" value="Clp_N_dom_sf"/>
</dbReference>
<dbReference type="GO" id="GO:0043335">
    <property type="term" value="P:protein unfolding"/>
    <property type="evidence" value="ECO:0007669"/>
    <property type="project" value="TreeGrafter"/>
</dbReference>
<evidence type="ECO:0000259" key="6">
    <source>
        <dbReference type="PROSITE" id="PS51903"/>
    </source>
</evidence>
<dbReference type="Pfam" id="PF10431">
    <property type="entry name" value="ClpB_D2-small"/>
    <property type="match status" value="1"/>
</dbReference>
<dbReference type="GO" id="GO:0005829">
    <property type="term" value="C:cytosol"/>
    <property type="evidence" value="ECO:0007669"/>
    <property type="project" value="TreeGrafter"/>
</dbReference>
<dbReference type="GO" id="GO:0005524">
    <property type="term" value="F:ATP binding"/>
    <property type="evidence" value="ECO:0007669"/>
    <property type="project" value="UniProtKB-KW"/>
</dbReference>
<dbReference type="PROSITE" id="PS51903">
    <property type="entry name" value="CLP_R"/>
    <property type="match status" value="1"/>
</dbReference>
<dbReference type="GO" id="GO:0016887">
    <property type="term" value="F:ATP hydrolysis activity"/>
    <property type="evidence" value="ECO:0007669"/>
    <property type="project" value="InterPro"/>
</dbReference>
<dbReference type="InterPro" id="IPR003959">
    <property type="entry name" value="ATPase_AAA_core"/>
</dbReference>